<dbReference type="FunFam" id="3.40.50.300:FF:000032">
    <property type="entry name" value="Export ABC transporter ATP-binding protein"/>
    <property type="match status" value="1"/>
</dbReference>
<dbReference type="Pfam" id="PF00005">
    <property type="entry name" value="ABC_tran"/>
    <property type="match status" value="1"/>
</dbReference>
<keyword evidence="3 6" id="KW-0067">ATP-binding</keyword>
<dbReference type="AlphaFoldDB" id="A0A7U8GS89"/>
<evidence type="ECO:0000256" key="1">
    <source>
        <dbReference type="ARBA" id="ARBA00022448"/>
    </source>
</evidence>
<dbReference type="PROSITE" id="PS00211">
    <property type="entry name" value="ABC_TRANSPORTER_1"/>
    <property type="match status" value="1"/>
</dbReference>
<evidence type="ECO:0000259" key="5">
    <source>
        <dbReference type="PROSITE" id="PS50893"/>
    </source>
</evidence>
<comment type="similarity">
    <text evidence="4">Belongs to the ABC transporter superfamily. Macrolide exporter (TC 3.A.1.122) family.</text>
</comment>
<dbReference type="InterPro" id="IPR017911">
    <property type="entry name" value="MacB-like_ATP-bd"/>
</dbReference>
<dbReference type="Proteomes" id="UP000002171">
    <property type="component" value="Unassembled WGS sequence"/>
</dbReference>
<dbReference type="PANTHER" id="PTHR42798">
    <property type="entry name" value="LIPOPROTEIN-RELEASING SYSTEM ATP-BINDING PROTEIN LOLD"/>
    <property type="match status" value="1"/>
</dbReference>
<name>A0A7U8GS89_NEPCE</name>
<evidence type="ECO:0000313" key="7">
    <source>
        <dbReference type="Proteomes" id="UP000002171"/>
    </source>
</evidence>
<dbReference type="GO" id="GO:0022857">
    <property type="term" value="F:transmembrane transporter activity"/>
    <property type="evidence" value="ECO:0007669"/>
    <property type="project" value="UniProtKB-ARBA"/>
</dbReference>
<feature type="domain" description="ABC transporter" evidence="5">
    <location>
        <begin position="9"/>
        <end position="229"/>
    </location>
</feature>
<dbReference type="GO" id="GO:1902495">
    <property type="term" value="C:transmembrane transporter complex"/>
    <property type="evidence" value="ECO:0007669"/>
    <property type="project" value="UniProtKB-ARBA"/>
</dbReference>
<gene>
    <name evidence="6" type="ORF">MED92_04834</name>
</gene>
<proteinExistence type="inferred from homology"/>
<dbReference type="SMART" id="SM00382">
    <property type="entry name" value="AAA"/>
    <property type="match status" value="1"/>
</dbReference>
<evidence type="ECO:0000256" key="3">
    <source>
        <dbReference type="ARBA" id="ARBA00022840"/>
    </source>
</evidence>
<dbReference type="EMBL" id="AAOW01000010">
    <property type="protein sequence ID" value="EAR61151.1"/>
    <property type="molecule type" value="Genomic_DNA"/>
</dbReference>
<keyword evidence="1" id="KW-0813">Transport</keyword>
<evidence type="ECO:0000256" key="2">
    <source>
        <dbReference type="ARBA" id="ARBA00022741"/>
    </source>
</evidence>
<sequence>MTVNMDTVINAQDLAKRFSTQAGQVELFQNINLQIQRGESVAIIGPSGTGKSTLLSILAGLDHPSSGKILLNNTDLSELDDKHQAEFRNQHISFVFQAFHLLPDLTALENVMLPLQIRNHSEARQEAKEWLERVGLGPRIGHKPAELSGGEQQRVAIARSFATNPTLLFADEPTGNLDEQTGNQIIEQLFNINKDQNTTLILITHDPSLAKRCDRSLRLHNGQLTEIEA</sequence>
<organism evidence="6 7">
    <name type="scientific">Neptuniibacter caesariensis</name>
    <dbReference type="NCBI Taxonomy" id="207954"/>
    <lineage>
        <taxon>Bacteria</taxon>
        <taxon>Pseudomonadati</taxon>
        <taxon>Pseudomonadota</taxon>
        <taxon>Gammaproteobacteria</taxon>
        <taxon>Oceanospirillales</taxon>
        <taxon>Oceanospirillaceae</taxon>
        <taxon>Neptuniibacter</taxon>
    </lineage>
</organism>
<evidence type="ECO:0000313" key="6">
    <source>
        <dbReference type="EMBL" id="EAR61151.1"/>
    </source>
</evidence>
<dbReference type="SUPFAM" id="SSF52540">
    <property type="entry name" value="P-loop containing nucleoside triphosphate hydrolases"/>
    <property type="match status" value="1"/>
</dbReference>
<dbReference type="GO" id="GO:0016887">
    <property type="term" value="F:ATP hydrolysis activity"/>
    <property type="evidence" value="ECO:0007669"/>
    <property type="project" value="InterPro"/>
</dbReference>
<dbReference type="InterPro" id="IPR027417">
    <property type="entry name" value="P-loop_NTPase"/>
</dbReference>
<comment type="caution">
    <text evidence="6">The sequence shown here is derived from an EMBL/GenBank/DDBJ whole genome shotgun (WGS) entry which is preliminary data.</text>
</comment>
<protein>
    <submittedName>
        <fullName evidence="6">ABC transporter, ATP-binding protein</fullName>
    </submittedName>
</protein>
<keyword evidence="2" id="KW-0547">Nucleotide-binding</keyword>
<dbReference type="InterPro" id="IPR003439">
    <property type="entry name" value="ABC_transporter-like_ATP-bd"/>
</dbReference>
<accession>A0A7U8GS89</accession>
<reference evidence="6 7" key="1">
    <citation type="submission" date="2006-02" db="EMBL/GenBank/DDBJ databases">
        <authorList>
            <person name="Pinhassi J."/>
            <person name="Pedros-Alio C."/>
            <person name="Ferriera S."/>
            <person name="Johnson J."/>
            <person name="Kravitz S."/>
            <person name="Halpern A."/>
            <person name="Remington K."/>
            <person name="Beeson K."/>
            <person name="Tran B."/>
            <person name="Rogers Y.-H."/>
            <person name="Friedman R."/>
            <person name="Venter J.C."/>
        </authorList>
    </citation>
    <scope>NUCLEOTIDE SEQUENCE [LARGE SCALE GENOMIC DNA]</scope>
    <source>
        <strain evidence="6 7">MED92</strain>
    </source>
</reference>
<evidence type="ECO:0000256" key="4">
    <source>
        <dbReference type="ARBA" id="ARBA00038388"/>
    </source>
</evidence>
<dbReference type="Gene3D" id="3.40.50.300">
    <property type="entry name" value="P-loop containing nucleotide triphosphate hydrolases"/>
    <property type="match status" value="1"/>
</dbReference>
<dbReference type="CDD" id="cd03255">
    <property type="entry name" value="ABC_MJ0796_LolCDE_FtsE"/>
    <property type="match status" value="1"/>
</dbReference>
<dbReference type="GO" id="GO:0005524">
    <property type="term" value="F:ATP binding"/>
    <property type="evidence" value="ECO:0007669"/>
    <property type="project" value="UniProtKB-KW"/>
</dbReference>
<keyword evidence="7" id="KW-1185">Reference proteome</keyword>
<dbReference type="RefSeq" id="WP_007021433.1">
    <property type="nucleotide sequence ID" value="NZ_CH724126.1"/>
</dbReference>
<dbReference type="InterPro" id="IPR003593">
    <property type="entry name" value="AAA+_ATPase"/>
</dbReference>
<dbReference type="PANTHER" id="PTHR42798:SF2">
    <property type="entry name" value="ABC TRANSPORTER ATP-BINDING PROTEIN MG467-RELATED"/>
    <property type="match status" value="1"/>
</dbReference>
<dbReference type="PROSITE" id="PS50893">
    <property type="entry name" value="ABC_TRANSPORTER_2"/>
    <property type="match status" value="1"/>
</dbReference>
<dbReference type="InterPro" id="IPR017871">
    <property type="entry name" value="ABC_transporter-like_CS"/>
</dbReference>